<evidence type="ECO:0000313" key="10">
    <source>
        <dbReference type="Proteomes" id="UP000245956"/>
    </source>
</evidence>
<evidence type="ECO:0000256" key="4">
    <source>
        <dbReference type="ARBA" id="ARBA00023163"/>
    </source>
</evidence>
<dbReference type="GO" id="GO:0003677">
    <property type="term" value="F:DNA binding"/>
    <property type="evidence" value="ECO:0007669"/>
    <property type="project" value="UniProtKB-KW"/>
</dbReference>
<evidence type="ECO:0000313" key="8">
    <source>
        <dbReference type="EMBL" id="KAK4093865.1"/>
    </source>
</evidence>
<dbReference type="Proteomes" id="UP001287286">
    <property type="component" value="Unassembled WGS sequence"/>
</dbReference>
<dbReference type="GO" id="GO:0008270">
    <property type="term" value="F:zinc ion binding"/>
    <property type="evidence" value="ECO:0007669"/>
    <property type="project" value="InterPro"/>
</dbReference>
<keyword evidence="4" id="KW-0804">Transcription</keyword>
<keyword evidence="2" id="KW-0805">Transcription regulation</keyword>
<dbReference type="EMBL" id="LCWV01000021">
    <property type="protein sequence ID" value="PWI67021.1"/>
    <property type="molecule type" value="Genomic_DNA"/>
</dbReference>
<reference evidence="9" key="1">
    <citation type="submission" date="2015-05" db="EMBL/GenBank/DDBJ databases">
        <authorList>
            <person name="Wang D.B."/>
            <person name="Wang M."/>
        </authorList>
    </citation>
    <scope>NUCLEOTIDE SEQUENCE</scope>
    <source>
        <strain evidence="9">36-1</strain>
    </source>
</reference>
<dbReference type="Proteomes" id="UP000245956">
    <property type="component" value="Unassembled WGS sequence"/>
</dbReference>
<keyword evidence="11" id="KW-1185">Reference proteome</keyword>
<keyword evidence="1" id="KW-0862">Zinc</keyword>
<dbReference type="InterPro" id="IPR052073">
    <property type="entry name" value="Amide_Lactam_Regulators"/>
</dbReference>
<protein>
    <submittedName>
        <fullName evidence="8">Transcriptional regulator family: Fungal Specific TF</fullName>
    </submittedName>
</protein>
<dbReference type="InterPro" id="IPR007219">
    <property type="entry name" value="XnlR_reg_dom"/>
</dbReference>
<evidence type="ECO:0000259" key="7">
    <source>
        <dbReference type="SMART" id="SM00906"/>
    </source>
</evidence>
<dbReference type="CDD" id="cd12148">
    <property type="entry name" value="fungal_TF_MHR"/>
    <property type="match status" value="1"/>
</dbReference>
<dbReference type="PANTHER" id="PTHR47171">
    <property type="entry name" value="FARA-RELATED"/>
    <property type="match status" value="1"/>
</dbReference>
<dbReference type="Pfam" id="PF04082">
    <property type="entry name" value="Fungal_trans"/>
    <property type="match status" value="1"/>
</dbReference>
<dbReference type="SMART" id="SM00906">
    <property type="entry name" value="Fungal_trans"/>
    <property type="match status" value="1"/>
</dbReference>
<feature type="region of interest" description="Disordered" evidence="6">
    <location>
        <begin position="1"/>
        <end position="71"/>
    </location>
</feature>
<dbReference type="EMBL" id="JAWRVI010000005">
    <property type="protein sequence ID" value="KAK4093865.1"/>
    <property type="molecule type" value="Genomic_DNA"/>
</dbReference>
<reference evidence="8 11" key="4">
    <citation type="journal article" date="2024" name="Microbiol. Resour. Announc.">
        <title>Genome annotations for the ascomycete fungi Trichoderma harzianum, Trichoderma aggressivum, and Purpureocillium lilacinum.</title>
        <authorList>
            <person name="Beijen E.P.W."/>
            <person name="Ohm R.A."/>
        </authorList>
    </citation>
    <scope>NUCLEOTIDE SEQUENCE [LARGE SCALE GENOMIC DNA]</scope>
    <source>
        <strain evidence="8 11">CBS 150709</strain>
    </source>
</reference>
<dbReference type="GO" id="GO:0006351">
    <property type="term" value="P:DNA-templated transcription"/>
    <property type="evidence" value="ECO:0007669"/>
    <property type="project" value="InterPro"/>
</dbReference>
<feature type="compositionally biased region" description="Polar residues" evidence="6">
    <location>
        <begin position="62"/>
        <end position="71"/>
    </location>
</feature>
<feature type="domain" description="Xylanolytic transcriptional activator regulatory" evidence="7">
    <location>
        <begin position="277"/>
        <end position="356"/>
    </location>
</feature>
<comment type="caution">
    <text evidence="9">The sequence shown here is derived from an EMBL/GenBank/DDBJ whole genome shotgun (WGS) entry which is preliminary data.</text>
</comment>
<dbReference type="AlphaFoldDB" id="A0A2U3DXN8"/>
<organism evidence="9 10">
    <name type="scientific">Purpureocillium lilacinum</name>
    <name type="common">Paecilomyces lilacinus</name>
    <dbReference type="NCBI Taxonomy" id="33203"/>
    <lineage>
        <taxon>Eukaryota</taxon>
        <taxon>Fungi</taxon>
        <taxon>Dikarya</taxon>
        <taxon>Ascomycota</taxon>
        <taxon>Pezizomycotina</taxon>
        <taxon>Sordariomycetes</taxon>
        <taxon>Hypocreomycetidae</taxon>
        <taxon>Hypocreales</taxon>
        <taxon>Ophiocordycipitaceae</taxon>
        <taxon>Purpureocillium</taxon>
    </lineage>
</organism>
<evidence type="ECO:0000256" key="1">
    <source>
        <dbReference type="ARBA" id="ARBA00022833"/>
    </source>
</evidence>
<name>A0A2U3DXN8_PURLI</name>
<feature type="compositionally biased region" description="Basic residues" evidence="6">
    <location>
        <begin position="1"/>
        <end position="19"/>
    </location>
</feature>
<keyword evidence="5" id="KW-0539">Nucleus</keyword>
<proteinExistence type="predicted"/>
<evidence type="ECO:0000256" key="3">
    <source>
        <dbReference type="ARBA" id="ARBA00023125"/>
    </source>
</evidence>
<evidence type="ECO:0000256" key="5">
    <source>
        <dbReference type="ARBA" id="ARBA00023242"/>
    </source>
</evidence>
<reference evidence="9 10" key="2">
    <citation type="journal article" date="2016" name="Front. Microbiol.">
        <title>Genome and transcriptome sequences reveal the specific parasitism of the nematophagous Purpureocillium lilacinum 36-1.</title>
        <authorList>
            <person name="Xie J."/>
            <person name="Li S."/>
            <person name="Mo C."/>
            <person name="Xiao X."/>
            <person name="Peng D."/>
            <person name="Wang G."/>
            <person name="Xiao Y."/>
        </authorList>
    </citation>
    <scope>NUCLEOTIDE SEQUENCE [LARGE SCALE GENOMIC DNA]</scope>
    <source>
        <strain evidence="9 10">36-1</strain>
    </source>
</reference>
<evidence type="ECO:0000313" key="11">
    <source>
        <dbReference type="Proteomes" id="UP001287286"/>
    </source>
</evidence>
<keyword evidence="3" id="KW-0238">DNA-binding</keyword>
<reference evidence="8" key="3">
    <citation type="submission" date="2023-11" db="EMBL/GenBank/DDBJ databases">
        <authorList>
            <person name="Beijen E."/>
            <person name="Ohm R.A."/>
        </authorList>
    </citation>
    <scope>NUCLEOTIDE SEQUENCE</scope>
    <source>
        <strain evidence="8">CBS 150709</strain>
    </source>
</reference>
<evidence type="ECO:0000313" key="9">
    <source>
        <dbReference type="EMBL" id="PWI67021.1"/>
    </source>
</evidence>
<gene>
    <name evidence="9" type="ORF">PCL_04527</name>
    <name evidence="8" type="ORF">Purlil1_2199</name>
</gene>
<sequence>MHARCRFTIGWRRKRKAKFRPAPSPTAASQGGSSAASGRSLVTPLESAGTPPSERSPRDATEITSNDTPNSEEAVALGLAKNGLFRFFKDGISSSTWNVFDSWDRMRVVYVGTHVSNMTHLIHLDQPNSACLVFPFPQIHPPLMLKPDVAQSGTAADIVQDVTSLPAKDVRDSLVDSYFADINPLFPVVDEAAFRARYDGADGQPPLMLLHAVLLVGAHVSTHPHVVPVRYMLKATLFRRAKQLFDMRHESDRVHLVQTALLFSWHLQNGDTASSGGYFWAGVACRIAFGIGMHRNLSVTTMSPNQNNMPIEDRRHWRRVWWTLFQVDALSALEHGRPPMIRIEDFDQAPLAADDFIESNGVLNRKLNLDYCARNIDLCYIVLDIVGLSAPRVSQQANLVAQASSLNARLVSWMLDFPPSANTDTFADLNLRLHYHTAVLHLYRLMSDDGPCPERIRHDYLSIVSGSTTAIISTFETVRAKNMVGHCHFTALVALTAAAIHTSKEIQRQLGDACVLAALNDMHLLNRACLAAEHLSEYWPNAEGIRKVFRSLLDRFTTIIHNIQQQNDANLIETSIASEVPEFSLPAILDSFCQLPAWQDDDPHWNAVPFQS</sequence>
<evidence type="ECO:0000256" key="6">
    <source>
        <dbReference type="SAM" id="MobiDB-lite"/>
    </source>
</evidence>
<feature type="compositionally biased region" description="Low complexity" evidence="6">
    <location>
        <begin position="25"/>
        <end position="38"/>
    </location>
</feature>
<accession>A0A2U3DXN8</accession>
<evidence type="ECO:0000256" key="2">
    <source>
        <dbReference type="ARBA" id="ARBA00023015"/>
    </source>
</evidence>
<dbReference type="PANTHER" id="PTHR47171:SF3">
    <property type="entry name" value="FARA-RELATED"/>
    <property type="match status" value="1"/>
</dbReference>